<proteinExistence type="predicted"/>
<dbReference type="GeneID" id="8585167"/>
<evidence type="ECO:0000313" key="2">
    <source>
        <dbReference type="EMBL" id="CCG58547.1"/>
    </source>
</evidence>
<evidence type="ECO:0000313" key="3">
    <source>
        <dbReference type="Proteomes" id="UP000008549"/>
    </source>
</evidence>
<organism evidence="2 3">
    <name type="scientific">Caenorhabditis briggsae</name>
    <dbReference type="NCBI Taxonomy" id="6238"/>
    <lineage>
        <taxon>Eukaryota</taxon>
        <taxon>Metazoa</taxon>
        <taxon>Ecdysozoa</taxon>
        <taxon>Nematoda</taxon>
        <taxon>Chromadorea</taxon>
        <taxon>Rhabditida</taxon>
        <taxon>Rhabditina</taxon>
        <taxon>Rhabditomorpha</taxon>
        <taxon>Rhabditoidea</taxon>
        <taxon>Rhabditidae</taxon>
        <taxon>Peloderinae</taxon>
        <taxon>Caenorhabditis</taxon>
    </lineage>
</organism>
<dbReference type="InParanoid" id="H8WH26"/>
<reference evidence="2 3" key="1">
    <citation type="journal article" date="2003" name="PLoS Biol.">
        <title>The genome sequence of Caenorhabditis briggsae: a platform for comparative genomics.</title>
        <authorList>
            <person name="Stein L.D."/>
            <person name="Bao Z."/>
            <person name="Blasiar D."/>
            <person name="Blumenthal T."/>
            <person name="Brent M.R."/>
            <person name="Chen N."/>
            <person name="Chinwalla A."/>
            <person name="Clarke L."/>
            <person name="Clee C."/>
            <person name="Coghlan A."/>
            <person name="Coulson A."/>
            <person name="D'Eustachio P."/>
            <person name="Fitch D.H."/>
            <person name="Fulton L.A."/>
            <person name="Fulton R.E."/>
            <person name="Griffiths-Jones S."/>
            <person name="Harris T.W."/>
            <person name="Hillier L.W."/>
            <person name="Kamath R."/>
            <person name="Kuwabara P.E."/>
            <person name="Mardis E.R."/>
            <person name="Marra M.A."/>
            <person name="Miner T.L."/>
            <person name="Minx P."/>
            <person name="Mullikin J.C."/>
            <person name="Plumb R.W."/>
            <person name="Rogers J."/>
            <person name="Schein J.E."/>
            <person name="Sohrmann M."/>
            <person name="Spieth J."/>
            <person name="Stajich J.E."/>
            <person name="Wei C."/>
            <person name="Willey D."/>
            <person name="Wilson R.K."/>
            <person name="Durbin R."/>
            <person name="Waterston R.H."/>
        </authorList>
    </citation>
    <scope>NUCLEOTIDE SEQUENCE [LARGE SCALE GENOMIC DNA]</scope>
    <source>
        <strain evidence="2 3">AF16</strain>
    </source>
</reference>
<dbReference type="Proteomes" id="UP000008549">
    <property type="component" value="Unassembled WGS sequence"/>
</dbReference>
<dbReference type="eggNOG" id="ENOG502TGPX">
    <property type="taxonomic scope" value="Eukaryota"/>
</dbReference>
<reference evidence="2 3" key="2">
    <citation type="journal article" date="2011" name="PLoS Genet.">
        <title>Caenorhabditis briggsae recombinant inbred line genotypes reveal inter-strain incompatibility and the evolution of recombination.</title>
        <authorList>
            <person name="Ross J.A."/>
            <person name="Koboldt D.C."/>
            <person name="Staisch J.E."/>
            <person name="Chamberlin H.M."/>
            <person name="Gupta B.P."/>
            <person name="Miller R.D."/>
            <person name="Baird S.E."/>
            <person name="Haag E.S."/>
        </authorList>
    </citation>
    <scope>NUCLEOTIDE SEQUENCE [LARGE SCALE GENOMIC DNA]</scope>
    <source>
        <strain evidence="2 3">AF16</strain>
    </source>
</reference>
<sequence>MFSSDEEISLEPTVRYSSSWNPTSSGNFREYSSNEDIMIPSTSSLSNDSCNTATAFNKQSQAFSRIPRKKSSSFVEEAEKLPKVVLKSPKKSTSKKEDMIVYQSNIDCIRKGETTDGNQYRACFYKFNATVNANPNKFCDATESFIGCIGDFFTQECNPYVGWMQCELERIGFAYDCYGLKC</sequence>
<dbReference type="EMBL" id="HE601183">
    <property type="protein sequence ID" value="CCG58547.1"/>
    <property type="molecule type" value="Genomic_DNA"/>
</dbReference>
<dbReference type="RefSeq" id="XP_002643173.2">
    <property type="nucleotide sequence ID" value="XM_002643127.2"/>
</dbReference>
<dbReference type="CTD" id="8585167"/>
<keyword evidence="3" id="KW-1185">Reference proteome</keyword>
<protein>
    <submittedName>
        <fullName evidence="2">Protein CBG15354</fullName>
    </submittedName>
</protein>
<feature type="compositionally biased region" description="Polar residues" evidence="1">
    <location>
        <begin position="15"/>
        <end position="25"/>
    </location>
</feature>
<accession>H8WH26</accession>
<dbReference type="AlphaFoldDB" id="H8WH26"/>
<dbReference type="EMBL" id="HE601407">
    <property type="protein sequence ID" value="CCG58547.1"/>
    <property type="status" value="JOINED"/>
    <property type="molecule type" value="Genomic_DNA"/>
</dbReference>
<gene>
    <name evidence="2" type="ORF">CBG15354</name>
    <name evidence="2" type="ORF">CBG_15354</name>
</gene>
<name>H8WH26_CAEBR</name>
<feature type="region of interest" description="Disordered" evidence="1">
    <location>
        <begin position="1"/>
        <end position="25"/>
    </location>
</feature>
<dbReference type="KEGG" id="cbr:CBG_15354"/>
<evidence type="ECO:0000256" key="1">
    <source>
        <dbReference type="SAM" id="MobiDB-lite"/>
    </source>
</evidence>
<dbReference type="STRING" id="6238.H8WH26"/>